<dbReference type="Pfam" id="PF02681">
    <property type="entry name" value="DUF212"/>
    <property type="match status" value="1"/>
</dbReference>
<sequence length="135" mass="14238">MLFLAPFLGWLCSGILKYILNFVKYGAKARSMVGNGGFPSTHTTVAVSTTAAIGFSSGIDSGLFALGVAFSFIIIIDATGIRKALGEHAKNLNHINSSSNVVFKTHRESQGHTRTEVLGGVGLGVIVGYMTSLFL</sequence>
<organism evidence="2 3">
    <name type="scientific">Paenibacillus filicis</name>
    <dbReference type="NCBI Taxonomy" id="669464"/>
    <lineage>
        <taxon>Bacteria</taxon>
        <taxon>Bacillati</taxon>
        <taxon>Bacillota</taxon>
        <taxon>Bacilli</taxon>
        <taxon>Bacillales</taxon>
        <taxon>Paenibacillaceae</taxon>
        <taxon>Paenibacillus</taxon>
    </lineage>
</organism>
<dbReference type="EMBL" id="JBBPCC010000018">
    <property type="protein sequence ID" value="MEK8131064.1"/>
    <property type="molecule type" value="Genomic_DNA"/>
</dbReference>
<dbReference type="InterPro" id="IPR003832">
    <property type="entry name" value="DUF212"/>
</dbReference>
<evidence type="ECO:0000313" key="3">
    <source>
        <dbReference type="Proteomes" id="UP001469365"/>
    </source>
</evidence>
<keyword evidence="1" id="KW-0812">Transmembrane</keyword>
<proteinExistence type="predicted"/>
<keyword evidence="1" id="KW-0472">Membrane</keyword>
<keyword evidence="3" id="KW-1185">Reference proteome</keyword>
<evidence type="ECO:0000313" key="2">
    <source>
        <dbReference type="EMBL" id="MEK8131064.1"/>
    </source>
</evidence>
<keyword evidence="1" id="KW-1133">Transmembrane helix</keyword>
<name>A0ABU9DQC4_9BACL</name>
<dbReference type="RefSeq" id="WP_341418203.1">
    <property type="nucleotide sequence ID" value="NZ_JBBPCC010000018.1"/>
</dbReference>
<evidence type="ECO:0000256" key="1">
    <source>
        <dbReference type="SAM" id="Phobius"/>
    </source>
</evidence>
<feature type="transmembrane region" description="Helical" evidence="1">
    <location>
        <begin position="117"/>
        <end position="134"/>
    </location>
</feature>
<accession>A0ABU9DQC4</accession>
<dbReference type="PANTHER" id="PTHR31446:SF29">
    <property type="entry name" value="ACID PHOSPHATASE_VANADIUM-DEPENDENT HALOPEROXIDASE-RELATED PROTEIN"/>
    <property type="match status" value="1"/>
</dbReference>
<feature type="transmembrane region" description="Helical" evidence="1">
    <location>
        <begin position="63"/>
        <end position="81"/>
    </location>
</feature>
<protein>
    <submittedName>
        <fullName evidence="2">Divergent PAP2 family protein</fullName>
    </submittedName>
</protein>
<dbReference type="PANTHER" id="PTHR31446">
    <property type="entry name" value="ACID PHOSPHATASE/VANADIUM-DEPENDENT HALOPEROXIDASE-RELATED PROTEIN"/>
    <property type="match status" value="1"/>
</dbReference>
<gene>
    <name evidence="2" type="ORF">WMW72_24480</name>
</gene>
<comment type="caution">
    <text evidence="2">The sequence shown here is derived from an EMBL/GenBank/DDBJ whole genome shotgun (WGS) entry which is preliminary data.</text>
</comment>
<dbReference type="Proteomes" id="UP001469365">
    <property type="component" value="Unassembled WGS sequence"/>
</dbReference>
<reference evidence="2 3" key="1">
    <citation type="submission" date="2024-04" db="EMBL/GenBank/DDBJ databases">
        <title>draft genome sequnece of Paenibacillus filicis.</title>
        <authorList>
            <person name="Kim D.-U."/>
        </authorList>
    </citation>
    <scope>NUCLEOTIDE SEQUENCE [LARGE SCALE GENOMIC DNA]</scope>
    <source>
        <strain evidence="2 3">KACC14197</strain>
    </source>
</reference>